<sequence>MDNKTWLWRKRSSEKTIVAITKSDFSSKGNEEEMLPTEKEISLLRSLETLDEKLASVLCESNAKDDLLSKHANMAEEAIKGREKAEAAAVSLKQELDKALQQNVASNERLTQLNAALKESMQQSTSLREEHEQRIRDAVMKTSREFEKSQKKLEEKVTQKSKRLANLTVENTRLSKTLLMKEKLIEELSKRVSQAEAEFNTLMARLDSIEKENAFLKYEFRMLENQLEIRNEEIEFNRQSADVSHKQHMESVNKIKKLEVECQRLRVLVRKRLPGPTALAKLKNEVESQGRNQSEMRRKLNPVTGGLIVRDSTLQNPPDMPNKKISFLIERLCDMEEENKKLKEILSKRDDELHSSQIVCTQTASELSKVEVQLGELSKRQKSVELSRCSPIARELFPTPSFGISNDETNHSEPWASALISELDCFKNQKPKNPHEHTTFGVSDMSLMDDFVEMEKLAIVTVGTPLGTSCASPNTSIDSRGKELVPVLQRQSSDIEQEIQTKDVSTEKGYDWLQNVLNLILDQTRTSKRSFDDLLEDIRIALTYMKSSCASEVNREESSKEPGGSYSTAISGYITWKSPNTSPRVGPLNGVPRSDTSVEETSSQHRQPNLSRSILKIIELIRRMDLTCSKNCYVPDNGSERDRVSDYLIHVFQWRSAELSTVLQQFVYTCDDLLDGKAKFENFAAELASALDWIINHCIISQDVSCVRDKINKHLGSYNSPNTGELDMFEMEKTQSDLREENKGLKDKFKSMESLWKELEAGLRSANDKNESLMNQLRESEQSIGHLQSELKTLKESKGIIEDQIENQKLINEDLDTQLNLENIKLNEVLQKLSTLEVELEDKSHCCEELEATCLELQLQMESVTNKEAPKESIDQEERLLKTGWEITTASAKLAECQETILHLGKQLKALASPRETSVFNNVSTTTTTATAIAINNMKKLSQRSSLRDRMLADDLTSPKTRQIISTIEATKPSFLYSNNFSTVCAPSVPVAPPEVGSLAIVPSKKRGGVGFLRKLLLRKKRGSSKKTSRSFAA</sequence>
<evidence type="ECO:0000256" key="1">
    <source>
        <dbReference type="ARBA" id="ARBA00005921"/>
    </source>
</evidence>
<proteinExistence type="inferred from homology"/>
<feature type="coiled-coil region" evidence="3">
    <location>
        <begin position="728"/>
        <end position="797"/>
    </location>
</feature>
<accession>A0A4S4EXR0</accession>
<evidence type="ECO:0000256" key="2">
    <source>
        <dbReference type="ARBA" id="ARBA00023054"/>
    </source>
</evidence>
<evidence type="ECO:0000313" key="5">
    <source>
        <dbReference type="EMBL" id="THG21838.1"/>
    </source>
</evidence>
<feature type="region of interest" description="Disordered" evidence="4">
    <location>
        <begin position="581"/>
        <end position="607"/>
    </location>
</feature>
<dbReference type="PANTHER" id="PTHR31580">
    <property type="entry name" value="FILAMENT-LIKE PLANT PROTEIN 4"/>
    <property type="match status" value="1"/>
</dbReference>
<dbReference type="EMBL" id="SDRB02001191">
    <property type="protein sequence ID" value="THG21838.1"/>
    <property type="molecule type" value="Genomic_DNA"/>
</dbReference>
<dbReference type="SUPFAM" id="SSF57997">
    <property type="entry name" value="Tropomyosin"/>
    <property type="match status" value="1"/>
</dbReference>
<dbReference type="Proteomes" id="UP000306102">
    <property type="component" value="Unassembled WGS sequence"/>
</dbReference>
<evidence type="ECO:0000256" key="4">
    <source>
        <dbReference type="SAM" id="MobiDB-lite"/>
    </source>
</evidence>
<evidence type="ECO:0008006" key="7">
    <source>
        <dbReference type="Google" id="ProtNLM"/>
    </source>
</evidence>
<keyword evidence="2 3" id="KW-0175">Coiled coil</keyword>
<gene>
    <name evidence="5" type="ORF">TEA_001444</name>
</gene>
<protein>
    <recommendedName>
        <fullName evidence="7">Filament-like plant protein 7</fullName>
    </recommendedName>
</protein>
<reference evidence="5 6" key="1">
    <citation type="journal article" date="2018" name="Proc. Natl. Acad. Sci. U.S.A.">
        <title>Draft genome sequence of Camellia sinensis var. sinensis provides insights into the evolution of the tea genome and tea quality.</title>
        <authorList>
            <person name="Wei C."/>
            <person name="Yang H."/>
            <person name="Wang S."/>
            <person name="Zhao J."/>
            <person name="Liu C."/>
            <person name="Gao L."/>
            <person name="Xia E."/>
            <person name="Lu Y."/>
            <person name="Tai Y."/>
            <person name="She G."/>
            <person name="Sun J."/>
            <person name="Cao H."/>
            <person name="Tong W."/>
            <person name="Gao Q."/>
            <person name="Li Y."/>
            <person name="Deng W."/>
            <person name="Jiang X."/>
            <person name="Wang W."/>
            <person name="Chen Q."/>
            <person name="Zhang S."/>
            <person name="Li H."/>
            <person name="Wu J."/>
            <person name="Wang P."/>
            <person name="Li P."/>
            <person name="Shi C."/>
            <person name="Zheng F."/>
            <person name="Jian J."/>
            <person name="Huang B."/>
            <person name="Shan D."/>
            <person name="Shi M."/>
            <person name="Fang C."/>
            <person name="Yue Y."/>
            <person name="Li F."/>
            <person name="Li D."/>
            <person name="Wei S."/>
            <person name="Han B."/>
            <person name="Jiang C."/>
            <person name="Yin Y."/>
            <person name="Xia T."/>
            <person name="Zhang Z."/>
            <person name="Bennetzen J.L."/>
            <person name="Zhao S."/>
            <person name="Wan X."/>
        </authorList>
    </citation>
    <scope>NUCLEOTIDE SEQUENCE [LARGE SCALE GENOMIC DNA]</scope>
    <source>
        <strain evidence="6">cv. Shuchazao</strain>
        <tissue evidence="5">Leaf</tissue>
    </source>
</reference>
<dbReference type="PANTHER" id="PTHR31580:SF8">
    <property type="entry name" value="FILAMENT-LIKE PROTEIN (DUF869)"/>
    <property type="match status" value="1"/>
</dbReference>
<comment type="similarity">
    <text evidence="1">Belongs to the FPP family.</text>
</comment>
<evidence type="ECO:0000256" key="3">
    <source>
        <dbReference type="SAM" id="Coils"/>
    </source>
</evidence>
<organism evidence="5 6">
    <name type="scientific">Camellia sinensis var. sinensis</name>
    <name type="common">China tea</name>
    <dbReference type="NCBI Taxonomy" id="542762"/>
    <lineage>
        <taxon>Eukaryota</taxon>
        <taxon>Viridiplantae</taxon>
        <taxon>Streptophyta</taxon>
        <taxon>Embryophyta</taxon>
        <taxon>Tracheophyta</taxon>
        <taxon>Spermatophyta</taxon>
        <taxon>Magnoliopsida</taxon>
        <taxon>eudicotyledons</taxon>
        <taxon>Gunneridae</taxon>
        <taxon>Pentapetalae</taxon>
        <taxon>asterids</taxon>
        <taxon>Ericales</taxon>
        <taxon>Theaceae</taxon>
        <taxon>Camellia</taxon>
    </lineage>
</organism>
<keyword evidence="6" id="KW-1185">Reference proteome</keyword>
<dbReference type="Pfam" id="PF05911">
    <property type="entry name" value="FPP"/>
    <property type="match status" value="1"/>
</dbReference>
<feature type="coiled-coil region" evidence="3">
    <location>
        <begin position="75"/>
        <end position="226"/>
    </location>
</feature>
<evidence type="ECO:0000313" key="6">
    <source>
        <dbReference type="Proteomes" id="UP000306102"/>
    </source>
</evidence>
<comment type="caution">
    <text evidence="5">The sequence shown here is derived from an EMBL/GenBank/DDBJ whole genome shotgun (WGS) entry which is preliminary data.</text>
</comment>
<dbReference type="InterPro" id="IPR008587">
    <property type="entry name" value="FPP_plant"/>
</dbReference>
<dbReference type="AlphaFoldDB" id="A0A4S4EXR0"/>
<name>A0A4S4EXR0_CAMSN</name>